<accession>A0A0W0R2X1</accession>
<sequence length="158" mass="18542">MSRVYRTILLLLVISPATSLAWTWTDLWLTKDQQAQQLMQQNKYKEAKKTFLRKDWQAAAAYRSGDYEESAKKLSTIDEEEAHYNRGNALAHMGKYEESIAAYNKALAINPNNQDALHNRKIIEDLLKKEKKEQQDKQNQDKQNQDKQNQDKQNQDKQ</sequence>
<dbReference type="EMBL" id="LNKA01000002">
    <property type="protein sequence ID" value="KTC65342.1"/>
    <property type="molecule type" value="Genomic_DNA"/>
</dbReference>
<protein>
    <submittedName>
        <fullName evidence="4">TPR repeat containing protein</fullName>
    </submittedName>
</protein>
<dbReference type="RefSeq" id="WP_157058191.1">
    <property type="nucleotide sequence ID" value="NZ_LNKA01000002.1"/>
</dbReference>
<dbReference type="AlphaFoldDB" id="A0A0W0R2X1"/>
<dbReference type="InterPro" id="IPR011990">
    <property type="entry name" value="TPR-like_helical_dom_sf"/>
</dbReference>
<dbReference type="Pfam" id="PF00515">
    <property type="entry name" value="TPR_1"/>
    <property type="match status" value="1"/>
</dbReference>
<reference evidence="4 5" key="1">
    <citation type="submission" date="2015-11" db="EMBL/GenBank/DDBJ databases">
        <title>Identification of large and diverse effector repertoires of 38 Legionella species.</title>
        <authorList>
            <person name="Burstein D."/>
            <person name="Amaro F."/>
            <person name="Zusman T."/>
            <person name="Lifshitz Z."/>
            <person name="Cohen O."/>
            <person name="Gilbert J.A."/>
            <person name="Pupko T."/>
            <person name="Shuman H.A."/>
            <person name="Segal G."/>
        </authorList>
    </citation>
    <scope>NUCLEOTIDE SEQUENCE [LARGE SCALE GENOMIC DNA]</scope>
    <source>
        <strain evidence="4 5">1762-AUS-E</strain>
    </source>
</reference>
<dbReference type="InterPro" id="IPR019734">
    <property type="entry name" value="TPR_rpt"/>
</dbReference>
<gene>
    <name evidence="4" type="ORF">Lade_1364</name>
</gene>
<name>A0A0W0R2X1_9GAMM</name>
<feature type="chain" id="PRO_5006910459" evidence="3">
    <location>
        <begin position="22"/>
        <end position="158"/>
    </location>
</feature>
<proteinExistence type="predicted"/>
<evidence type="ECO:0000256" key="1">
    <source>
        <dbReference type="PROSITE-ProRule" id="PRU00339"/>
    </source>
</evidence>
<dbReference type="OrthoDB" id="9807628at2"/>
<dbReference type="SUPFAM" id="SSF48452">
    <property type="entry name" value="TPR-like"/>
    <property type="match status" value="1"/>
</dbReference>
<dbReference type="Proteomes" id="UP000054859">
    <property type="component" value="Unassembled WGS sequence"/>
</dbReference>
<dbReference type="STRING" id="45056.Lade_1364"/>
<evidence type="ECO:0000313" key="4">
    <source>
        <dbReference type="EMBL" id="KTC65342.1"/>
    </source>
</evidence>
<dbReference type="PROSITE" id="PS50005">
    <property type="entry name" value="TPR"/>
    <property type="match status" value="1"/>
</dbReference>
<keyword evidence="5" id="KW-1185">Reference proteome</keyword>
<keyword evidence="3" id="KW-0732">Signal</keyword>
<dbReference type="SMART" id="SM00028">
    <property type="entry name" value="TPR"/>
    <property type="match status" value="1"/>
</dbReference>
<feature type="signal peptide" evidence="3">
    <location>
        <begin position="1"/>
        <end position="21"/>
    </location>
</feature>
<evidence type="ECO:0000256" key="2">
    <source>
        <dbReference type="SAM" id="MobiDB-lite"/>
    </source>
</evidence>
<feature type="repeat" description="TPR" evidence="1">
    <location>
        <begin position="80"/>
        <end position="113"/>
    </location>
</feature>
<evidence type="ECO:0000256" key="3">
    <source>
        <dbReference type="SAM" id="SignalP"/>
    </source>
</evidence>
<feature type="non-terminal residue" evidence="4">
    <location>
        <position position="158"/>
    </location>
</feature>
<dbReference type="Gene3D" id="1.25.40.10">
    <property type="entry name" value="Tetratricopeptide repeat domain"/>
    <property type="match status" value="1"/>
</dbReference>
<comment type="caution">
    <text evidence="4">The sequence shown here is derived from an EMBL/GenBank/DDBJ whole genome shotgun (WGS) entry which is preliminary data.</text>
</comment>
<feature type="region of interest" description="Disordered" evidence="2">
    <location>
        <begin position="127"/>
        <end position="158"/>
    </location>
</feature>
<organism evidence="4 5">
    <name type="scientific">Legionella adelaidensis</name>
    <dbReference type="NCBI Taxonomy" id="45056"/>
    <lineage>
        <taxon>Bacteria</taxon>
        <taxon>Pseudomonadati</taxon>
        <taxon>Pseudomonadota</taxon>
        <taxon>Gammaproteobacteria</taxon>
        <taxon>Legionellales</taxon>
        <taxon>Legionellaceae</taxon>
        <taxon>Legionella</taxon>
    </lineage>
</organism>
<keyword evidence="1" id="KW-0802">TPR repeat</keyword>
<evidence type="ECO:0000313" key="5">
    <source>
        <dbReference type="Proteomes" id="UP000054859"/>
    </source>
</evidence>
<dbReference type="PROSITE" id="PS50293">
    <property type="entry name" value="TPR_REGION"/>
    <property type="match status" value="1"/>
</dbReference>